<accession>A0A514A1B6</accession>
<dbReference type="EMBL" id="MK838116">
    <property type="protein sequence ID" value="QDH47026.1"/>
    <property type="molecule type" value="Genomic_DNA"/>
</dbReference>
<name>A0A514A1B6_9CAUD</name>
<dbReference type="Proteomes" id="UP000318420">
    <property type="component" value="Segment"/>
</dbReference>
<organism evidence="1 2">
    <name type="scientific">Aeromonas phage LAh10</name>
    <dbReference type="NCBI Taxonomy" id="2591025"/>
    <lineage>
        <taxon>Viruses</taxon>
        <taxon>Duplodnaviria</taxon>
        <taxon>Heunggongvirae</taxon>
        <taxon>Uroviricota</taxon>
        <taxon>Caudoviricetes</taxon>
        <taxon>Chimalliviridae</taxon>
        <taxon>Ludhianavirus</taxon>
        <taxon>Ludhianavirus LAh10</taxon>
    </lineage>
</organism>
<gene>
    <name evidence="1" type="ORF">LAh10_39</name>
</gene>
<sequence length="710" mass="82626">MLNNIEYNAYLMKNLALARTIVIKCEDIALLDNQAMEDHYGIEIGSDRTQWRYYLNLNGEYHQTDEMMRVQSLDNGEMIDFTKQNLDLHLATKRAYREGSYYFSRLTEKYQGQSELIKGIINPIPPSESIPAKNYQILRYNTDQVLWNEYQLIPALQRHVYNLVETFFKTEYIYTDDLMLTILLTHLHASLFSAILQIREDADGTRYAHEFHIWSRLTSLGMSPIYKQVLDRKQTMWFYRNLDYVLRKQGRRQTFDELTDIILTHRRIPLSRHITLQNTENMLESITPEPMFQSQPVNKITGLGSNFQLWSVQDVIRKEIPLALDNEENRDTNQLLTEHRIKYGLHSDIPTKVLESTMVDVTDRNPNSIMRVLNNQWLYMAKNNLYVINHDFTDLRTGKHFRLNTKEAYILWAYLVNRYTGNTTERIGYYTYYRAAKQTVPTYKELMLLGYDKILSEKLCKDIVASCPDIVKVISPSTFYNTCRDIMDADWNQSKMRTVVMNMFWEAQTGNAIEACYETGTVSFADGNKTYHQWLTEHDLSFEDYSQDELLDLAWAVWQKVTGWDNAVILSLGDQQRALINLMKDLTSYTVQYIGSTENDLGWVRIGFQPMMESDFFKQVGPDDPGTGLVNEMEQILPGIYKGVPEMSLETKSKPMSVEGDMIESIYMESIAHAYLKDGSHLKPVPLDVSQSVRANLFMALTLRPVPIEG</sequence>
<protein>
    <submittedName>
        <fullName evidence="1">Putative virion structural protein</fullName>
    </submittedName>
</protein>
<evidence type="ECO:0000313" key="2">
    <source>
        <dbReference type="Proteomes" id="UP000318420"/>
    </source>
</evidence>
<keyword evidence="2" id="KW-1185">Reference proteome</keyword>
<evidence type="ECO:0000313" key="1">
    <source>
        <dbReference type="EMBL" id="QDH47026.1"/>
    </source>
</evidence>
<reference evidence="1 2" key="1">
    <citation type="submission" date="2019-04" db="EMBL/GenBank/DDBJ databases">
        <title>Novel bacteriophages capable of disrupting biofilms from clinical strains of Aeromonas hydrophila with intrinsic antibiotic resistance.</title>
        <authorList>
            <person name="Kabwe M."/>
            <person name="Brown T.L."/>
            <person name="Speirs L."/>
            <person name="Ku H."/>
            <person name="Leach M."/>
            <person name="Chan H.T."/>
            <person name="Petrovski S."/>
            <person name="Lock P."/>
            <person name="Tucci J."/>
        </authorList>
    </citation>
    <scope>NUCLEOTIDE SEQUENCE [LARGE SCALE GENOMIC DNA]</scope>
</reference>
<proteinExistence type="predicted"/>